<keyword evidence="2" id="KW-1185">Reference proteome</keyword>
<evidence type="ECO:0000313" key="1">
    <source>
        <dbReference type="EMBL" id="EEG55913.1"/>
    </source>
</evidence>
<comment type="caution">
    <text evidence="1">The sequence shown here is derived from an EMBL/GenBank/DDBJ whole genome shotgun (WGS) entry which is preliminary data.</text>
</comment>
<sequence>MVGISGVLPIVLQAFLNVVLKPPDSLKFPLSGGDNFANRRVLRN</sequence>
<dbReference type="EMBL" id="ACCJ01000109">
    <property type="protein sequence ID" value="EEG55913.1"/>
    <property type="molecule type" value="Genomic_DNA"/>
</dbReference>
<gene>
    <name evidence="1" type="ORF">CLOSTASPAR_02002</name>
</gene>
<dbReference type="Proteomes" id="UP000004756">
    <property type="component" value="Unassembled WGS sequence"/>
</dbReference>
<dbReference type="HOGENOM" id="CLU_3214243_0_0_9"/>
<protein>
    <submittedName>
        <fullName evidence="1">Uncharacterized protein</fullName>
    </submittedName>
</protein>
<proteinExistence type="predicted"/>
<dbReference type="AlphaFoldDB" id="C0CYC6"/>
<name>C0CYC6_9FIRM</name>
<evidence type="ECO:0000313" key="2">
    <source>
        <dbReference type="Proteomes" id="UP000004756"/>
    </source>
</evidence>
<accession>C0CYC6</accession>
<reference evidence="1 2" key="1">
    <citation type="submission" date="2009-02" db="EMBL/GenBank/DDBJ databases">
        <title>Draft genome sequence of Clostridium asparagiforme (DSM 15981).</title>
        <authorList>
            <person name="Sudarsanam P."/>
            <person name="Ley R."/>
            <person name="Guruge J."/>
            <person name="Turnbaugh P.J."/>
            <person name="Mahowald M."/>
            <person name="Liep D."/>
            <person name="Gordon J."/>
        </authorList>
    </citation>
    <scope>NUCLEOTIDE SEQUENCE [LARGE SCALE GENOMIC DNA]</scope>
    <source>
        <strain evidence="1 2">DSM 15981</strain>
    </source>
</reference>
<organism evidence="1 2">
    <name type="scientific">[Clostridium] asparagiforme DSM 15981</name>
    <dbReference type="NCBI Taxonomy" id="518636"/>
    <lineage>
        <taxon>Bacteria</taxon>
        <taxon>Bacillati</taxon>
        <taxon>Bacillota</taxon>
        <taxon>Clostridia</taxon>
        <taxon>Lachnospirales</taxon>
        <taxon>Lachnospiraceae</taxon>
        <taxon>Enterocloster</taxon>
    </lineage>
</organism>